<dbReference type="GO" id="GO:0004252">
    <property type="term" value="F:serine-type endopeptidase activity"/>
    <property type="evidence" value="ECO:0007669"/>
    <property type="project" value="InterPro"/>
</dbReference>
<gene>
    <name evidence="4" type="ORF">G7071_07840</name>
</gene>
<dbReference type="Pfam" id="PF17766">
    <property type="entry name" value="fn3_6"/>
    <property type="match status" value="1"/>
</dbReference>
<accession>A0A6G7YFE1</accession>
<dbReference type="Proteomes" id="UP000502035">
    <property type="component" value="Chromosome"/>
</dbReference>
<evidence type="ECO:0000259" key="3">
    <source>
        <dbReference type="Pfam" id="PF17766"/>
    </source>
</evidence>
<feature type="domain" description="Peptidase S8/S53" evidence="2">
    <location>
        <begin position="79"/>
        <end position="163"/>
    </location>
</feature>
<evidence type="ECO:0000259" key="2">
    <source>
        <dbReference type="Pfam" id="PF00082"/>
    </source>
</evidence>
<dbReference type="InterPro" id="IPR036852">
    <property type="entry name" value="Peptidase_S8/S53_dom_sf"/>
</dbReference>
<organism evidence="4 5">
    <name type="scientific">Nocardioides piscis</name>
    <dbReference type="NCBI Taxonomy" id="2714938"/>
    <lineage>
        <taxon>Bacteria</taxon>
        <taxon>Bacillati</taxon>
        <taxon>Actinomycetota</taxon>
        <taxon>Actinomycetes</taxon>
        <taxon>Propionibacteriales</taxon>
        <taxon>Nocardioidaceae</taxon>
        <taxon>Nocardioides</taxon>
    </lineage>
</organism>
<dbReference type="AlphaFoldDB" id="A0A6G7YFE1"/>
<dbReference type="EMBL" id="CP049866">
    <property type="protein sequence ID" value="QIK75358.1"/>
    <property type="molecule type" value="Genomic_DNA"/>
</dbReference>
<dbReference type="GO" id="GO:0006508">
    <property type="term" value="P:proteolysis"/>
    <property type="evidence" value="ECO:0007669"/>
    <property type="project" value="InterPro"/>
</dbReference>
<dbReference type="InterPro" id="IPR041469">
    <property type="entry name" value="Subtilisin-like_FN3"/>
</dbReference>
<sequence length="287" mass="30862">MCARRHRSRRQVARRLARRRRGDGAGQRPCWGTLDDFHSVPTVQLAQAPGERLVSWIRRRPRTTVRFEPLRASSGQASAAGWSAPGDARSTLLKPDVVALGEGVLGAIPDSWALFSGTSAASARVSGLAALLRADHDWSAPIVRSVLTTTATPLAGASTLLQGAGRVAASHQRPGLGLDVALPDYRRALEALSWRDLNVPSVMMRGAGTTTRRVTNLGRGATYFSARVRGFARHRVQVTPVALMLDPGESARVRITVTGGPGRFDDGWVVWRGARGTSTRIPVAITR</sequence>
<dbReference type="KEGG" id="npi:G7071_07840"/>
<feature type="compositionally biased region" description="Basic residues" evidence="1">
    <location>
        <begin position="1"/>
        <end position="21"/>
    </location>
</feature>
<dbReference type="SUPFAM" id="SSF52743">
    <property type="entry name" value="Subtilisin-like"/>
    <property type="match status" value="1"/>
</dbReference>
<evidence type="ECO:0000256" key="1">
    <source>
        <dbReference type="SAM" id="MobiDB-lite"/>
    </source>
</evidence>
<feature type="region of interest" description="Disordered" evidence="1">
    <location>
        <begin position="1"/>
        <end position="28"/>
    </location>
</feature>
<reference evidence="4 5" key="1">
    <citation type="submission" date="2020-03" db="EMBL/GenBank/DDBJ databases">
        <title>Nocardioides sp. nov., isolated from fish.</title>
        <authorList>
            <person name="Hyun D.-W."/>
            <person name="Bae J.-W."/>
        </authorList>
    </citation>
    <scope>NUCLEOTIDE SEQUENCE [LARGE SCALE GENOMIC DNA]</scope>
    <source>
        <strain evidence="4 5">HDW12A</strain>
    </source>
</reference>
<evidence type="ECO:0000313" key="4">
    <source>
        <dbReference type="EMBL" id="QIK75358.1"/>
    </source>
</evidence>
<feature type="domain" description="Subtilisin-like protease fibronectin type-III" evidence="3">
    <location>
        <begin position="196"/>
        <end position="285"/>
    </location>
</feature>
<evidence type="ECO:0000313" key="5">
    <source>
        <dbReference type="Proteomes" id="UP000502035"/>
    </source>
</evidence>
<proteinExistence type="predicted"/>
<keyword evidence="5" id="KW-1185">Reference proteome</keyword>
<protein>
    <submittedName>
        <fullName evidence="4">S8 family serine peptidase</fullName>
    </submittedName>
</protein>
<dbReference type="Gene3D" id="3.50.30.30">
    <property type="match status" value="1"/>
</dbReference>
<dbReference type="InterPro" id="IPR000209">
    <property type="entry name" value="Peptidase_S8/S53_dom"/>
</dbReference>
<dbReference type="Pfam" id="PF00082">
    <property type="entry name" value="Peptidase_S8"/>
    <property type="match status" value="1"/>
</dbReference>
<dbReference type="InterPro" id="IPR045051">
    <property type="entry name" value="SBT"/>
</dbReference>
<name>A0A6G7YFE1_9ACTN</name>
<dbReference type="Gene3D" id="2.60.40.2310">
    <property type="match status" value="1"/>
</dbReference>
<dbReference type="Gene3D" id="3.40.50.200">
    <property type="entry name" value="Peptidase S8/S53 domain"/>
    <property type="match status" value="1"/>
</dbReference>
<dbReference type="PANTHER" id="PTHR10795">
    <property type="entry name" value="PROPROTEIN CONVERTASE SUBTILISIN/KEXIN"/>
    <property type="match status" value="1"/>
</dbReference>